<proteinExistence type="predicted"/>
<gene>
    <name evidence="2" type="ORF">UCREL1_11774</name>
</gene>
<feature type="chain" id="PRO_5004084396" description="Secreted protein" evidence="1">
    <location>
        <begin position="22"/>
        <end position="218"/>
    </location>
</feature>
<keyword evidence="1" id="KW-0732">Signal</keyword>
<evidence type="ECO:0000256" key="1">
    <source>
        <dbReference type="SAM" id="SignalP"/>
    </source>
</evidence>
<dbReference type="HOGENOM" id="CLU_1266888_0_0_1"/>
<dbReference type="Proteomes" id="UP000012174">
    <property type="component" value="Unassembled WGS sequence"/>
</dbReference>
<sequence length="218" mass="24790">MRLYMVLIALAFIIAVFGSDATQVNEVSEVNEDAIVNILGQQGYKIAPFTLQGSLKTGGDVVSFNGTLQEIDAQARRIKRDFTWEDFHSEKPTEADTIQPRWRPVENKTLCHVQHLKSGPKSALEAAQMWLMNYSFWFQVSAQTCERVWCELGGDLWLCNDNLGWSEFYSVEMKNLTDSILSNEDCADRDDPNKMQGQVFQLERNYNVLFNGNDGLCS</sequence>
<dbReference type="KEGG" id="ela:UCREL1_11774"/>
<keyword evidence="3" id="KW-1185">Reference proteome</keyword>
<dbReference type="EMBL" id="KB707656">
    <property type="protein sequence ID" value="EMR61299.1"/>
    <property type="molecule type" value="Genomic_DNA"/>
</dbReference>
<reference evidence="3" key="1">
    <citation type="journal article" date="2013" name="Genome Announc.">
        <title>Draft genome sequence of the grapevine dieback fungus Eutypa lata UCR-EL1.</title>
        <authorList>
            <person name="Blanco-Ulate B."/>
            <person name="Rolshausen P.E."/>
            <person name="Cantu D."/>
        </authorList>
    </citation>
    <scope>NUCLEOTIDE SEQUENCE [LARGE SCALE GENOMIC DNA]</scope>
    <source>
        <strain evidence="3">UCR-EL1</strain>
    </source>
</reference>
<evidence type="ECO:0000313" key="3">
    <source>
        <dbReference type="Proteomes" id="UP000012174"/>
    </source>
</evidence>
<dbReference type="OrthoDB" id="3552888at2759"/>
<organism evidence="2 3">
    <name type="scientific">Eutypa lata (strain UCR-EL1)</name>
    <name type="common">Grapevine dieback disease fungus</name>
    <name type="synonym">Eutypa armeniacae</name>
    <dbReference type="NCBI Taxonomy" id="1287681"/>
    <lineage>
        <taxon>Eukaryota</taxon>
        <taxon>Fungi</taxon>
        <taxon>Dikarya</taxon>
        <taxon>Ascomycota</taxon>
        <taxon>Pezizomycotina</taxon>
        <taxon>Sordariomycetes</taxon>
        <taxon>Xylariomycetidae</taxon>
        <taxon>Xylariales</taxon>
        <taxon>Diatrypaceae</taxon>
        <taxon>Eutypa</taxon>
    </lineage>
</organism>
<name>M7S5F0_EUTLA</name>
<dbReference type="AlphaFoldDB" id="M7S5F0"/>
<feature type="signal peptide" evidence="1">
    <location>
        <begin position="1"/>
        <end position="21"/>
    </location>
</feature>
<dbReference type="STRING" id="1287681.M7S5F0"/>
<accession>M7S5F0</accession>
<evidence type="ECO:0008006" key="4">
    <source>
        <dbReference type="Google" id="ProtNLM"/>
    </source>
</evidence>
<evidence type="ECO:0000313" key="2">
    <source>
        <dbReference type="EMBL" id="EMR61299.1"/>
    </source>
</evidence>
<protein>
    <recommendedName>
        <fullName evidence="4">Secreted protein</fullName>
    </recommendedName>
</protein>